<evidence type="ECO:0000313" key="5">
    <source>
        <dbReference type="EMBL" id="KAK0641921.1"/>
    </source>
</evidence>
<dbReference type="SUPFAM" id="SSF54928">
    <property type="entry name" value="RNA-binding domain, RBD"/>
    <property type="match status" value="2"/>
</dbReference>
<organism evidence="5 6">
    <name type="scientific">Cercophora newfieldiana</name>
    <dbReference type="NCBI Taxonomy" id="92897"/>
    <lineage>
        <taxon>Eukaryota</taxon>
        <taxon>Fungi</taxon>
        <taxon>Dikarya</taxon>
        <taxon>Ascomycota</taxon>
        <taxon>Pezizomycotina</taxon>
        <taxon>Sordariomycetes</taxon>
        <taxon>Sordariomycetidae</taxon>
        <taxon>Sordariales</taxon>
        <taxon>Lasiosphaeriaceae</taxon>
        <taxon>Cercophora</taxon>
    </lineage>
</organism>
<name>A0AA39XYL0_9PEZI</name>
<dbReference type="PANTHER" id="PTHR47640:SF10">
    <property type="entry name" value="TRNA SELENOCYSTEINE 1-ASSOCIATED PROTEIN 1-RELATED"/>
    <property type="match status" value="1"/>
</dbReference>
<gene>
    <name evidence="5" type="ORF">B0T16DRAFT_431533</name>
</gene>
<dbReference type="InterPro" id="IPR000504">
    <property type="entry name" value="RRM_dom"/>
</dbReference>
<proteinExistence type="predicted"/>
<sequence length="208" mass="23668">MTGQSCGYGFVRFSDETEQKRALIEIQGVYCGNRPIRISTANPKTYSHQHRGKFGVPRVAQGVASHVGWGVPYQHNQSGSLNRMRPTNQFTDPNNTTIFVGGLPDYVAEHQLRFFFQSFGEIRHVKILIGQGCGFVRFVHRSAAEIAMSQMQGYLIGDSRVRLLWAKSKNNLRTPYRPAPRPSHTRSYSHDDIRQVFYPFTTGRTVME</sequence>
<evidence type="ECO:0000256" key="1">
    <source>
        <dbReference type="ARBA" id="ARBA00022737"/>
    </source>
</evidence>
<reference evidence="5" key="1">
    <citation type="submission" date="2023-06" db="EMBL/GenBank/DDBJ databases">
        <title>Genome-scale phylogeny and comparative genomics of the fungal order Sordariales.</title>
        <authorList>
            <consortium name="Lawrence Berkeley National Laboratory"/>
            <person name="Hensen N."/>
            <person name="Bonometti L."/>
            <person name="Westerberg I."/>
            <person name="Brannstrom I.O."/>
            <person name="Guillou S."/>
            <person name="Cros-Aarteil S."/>
            <person name="Calhoun S."/>
            <person name="Haridas S."/>
            <person name="Kuo A."/>
            <person name="Mondo S."/>
            <person name="Pangilinan J."/>
            <person name="Riley R."/>
            <person name="Labutti K."/>
            <person name="Andreopoulos B."/>
            <person name="Lipzen A."/>
            <person name="Chen C."/>
            <person name="Yanf M."/>
            <person name="Daum C."/>
            <person name="Ng V."/>
            <person name="Clum A."/>
            <person name="Steindorff A."/>
            <person name="Ohm R."/>
            <person name="Martin F."/>
            <person name="Silar P."/>
            <person name="Natvig D."/>
            <person name="Lalanne C."/>
            <person name="Gautier V."/>
            <person name="Ament-Velasquez S.L."/>
            <person name="Kruys A."/>
            <person name="Hutchinson M.I."/>
            <person name="Powell A.J."/>
            <person name="Barry K."/>
            <person name="Miller A.N."/>
            <person name="Grigoriev I.V."/>
            <person name="Debuchy R."/>
            <person name="Gladieux P."/>
            <person name="Thoren M.H."/>
            <person name="Johannesson H."/>
        </authorList>
    </citation>
    <scope>NUCLEOTIDE SEQUENCE</scope>
    <source>
        <strain evidence="5">SMH2532-1</strain>
    </source>
</reference>
<dbReference type="GO" id="GO:0006376">
    <property type="term" value="P:mRNA splice site recognition"/>
    <property type="evidence" value="ECO:0007669"/>
    <property type="project" value="TreeGrafter"/>
</dbReference>
<dbReference type="GO" id="GO:0003729">
    <property type="term" value="F:mRNA binding"/>
    <property type="evidence" value="ECO:0007669"/>
    <property type="project" value="InterPro"/>
</dbReference>
<dbReference type="Gene3D" id="3.30.70.330">
    <property type="match status" value="2"/>
</dbReference>
<dbReference type="InterPro" id="IPR035979">
    <property type="entry name" value="RBD_domain_sf"/>
</dbReference>
<evidence type="ECO:0000256" key="2">
    <source>
        <dbReference type="ARBA" id="ARBA00022884"/>
    </source>
</evidence>
<feature type="domain" description="RRM" evidence="4">
    <location>
        <begin position="1"/>
        <end position="43"/>
    </location>
</feature>
<dbReference type="Pfam" id="PF00076">
    <property type="entry name" value="RRM_1"/>
    <property type="match status" value="1"/>
</dbReference>
<dbReference type="GO" id="GO:0005829">
    <property type="term" value="C:cytosol"/>
    <property type="evidence" value="ECO:0007669"/>
    <property type="project" value="TreeGrafter"/>
</dbReference>
<dbReference type="PROSITE" id="PS50102">
    <property type="entry name" value="RRM"/>
    <property type="match status" value="2"/>
</dbReference>
<dbReference type="PANTHER" id="PTHR47640">
    <property type="entry name" value="TRNA SELENOCYSTEINE 1-ASSOCIATED PROTEIN 1-RELATED-RELATED"/>
    <property type="match status" value="1"/>
</dbReference>
<protein>
    <recommendedName>
        <fullName evidence="4">RRM domain-containing protein</fullName>
    </recommendedName>
</protein>
<dbReference type="InterPro" id="IPR050825">
    <property type="entry name" value="RBM42_RBP45_47-like"/>
</dbReference>
<dbReference type="SMART" id="SM00360">
    <property type="entry name" value="RRM"/>
    <property type="match status" value="1"/>
</dbReference>
<accession>A0AA39XYL0</accession>
<feature type="domain" description="RRM" evidence="4">
    <location>
        <begin position="96"/>
        <end position="168"/>
    </location>
</feature>
<keyword evidence="1" id="KW-0677">Repeat</keyword>
<keyword evidence="6" id="KW-1185">Reference proteome</keyword>
<comment type="caution">
    <text evidence="5">The sequence shown here is derived from an EMBL/GenBank/DDBJ whole genome shotgun (WGS) entry which is preliminary data.</text>
</comment>
<keyword evidence="2 3" id="KW-0694">RNA-binding</keyword>
<dbReference type="InterPro" id="IPR012677">
    <property type="entry name" value="Nucleotide-bd_a/b_plait_sf"/>
</dbReference>
<evidence type="ECO:0000256" key="3">
    <source>
        <dbReference type="PROSITE-ProRule" id="PRU00176"/>
    </source>
</evidence>
<dbReference type="AlphaFoldDB" id="A0AA39XYL0"/>
<dbReference type="EMBL" id="JAULSV010000006">
    <property type="protein sequence ID" value="KAK0641921.1"/>
    <property type="molecule type" value="Genomic_DNA"/>
</dbReference>
<evidence type="ECO:0000259" key="4">
    <source>
        <dbReference type="PROSITE" id="PS50102"/>
    </source>
</evidence>
<dbReference type="Proteomes" id="UP001174936">
    <property type="component" value="Unassembled WGS sequence"/>
</dbReference>
<evidence type="ECO:0000313" key="6">
    <source>
        <dbReference type="Proteomes" id="UP001174936"/>
    </source>
</evidence>